<proteinExistence type="predicted"/>
<evidence type="ECO:0000313" key="2">
    <source>
        <dbReference type="Proteomes" id="UP000887159"/>
    </source>
</evidence>
<keyword evidence="2" id="KW-1185">Reference proteome</keyword>
<protein>
    <submittedName>
        <fullName evidence="1">Uncharacterized protein</fullName>
    </submittedName>
</protein>
<reference evidence="1" key="1">
    <citation type="submission" date="2020-08" db="EMBL/GenBank/DDBJ databases">
        <title>Multicomponent nature underlies the extraordinary mechanical properties of spider dragline silk.</title>
        <authorList>
            <person name="Kono N."/>
            <person name="Nakamura H."/>
            <person name="Mori M."/>
            <person name="Yoshida Y."/>
            <person name="Ohtoshi R."/>
            <person name="Malay A.D."/>
            <person name="Moran D.A.P."/>
            <person name="Tomita M."/>
            <person name="Numata K."/>
            <person name="Arakawa K."/>
        </authorList>
    </citation>
    <scope>NUCLEOTIDE SEQUENCE</scope>
</reference>
<gene>
    <name evidence="1" type="primary">AVEN_225720_1</name>
    <name evidence="1" type="ORF">TNCV_1075071</name>
</gene>
<comment type="caution">
    <text evidence="1">The sequence shown here is derived from an EMBL/GenBank/DDBJ whole genome shotgun (WGS) entry which is preliminary data.</text>
</comment>
<name>A0A8X6SYE1_TRICX</name>
<sequence length="193" mass="21907">MSGYRELYKKIKESSSQSLITDYIVRKGRATQKENEVCENPWPLPQIPIAETVSSDDEGDLEPLRKWLVEAPCCWPGGSFGVCRQKLLRAVDTRRYPRAKNRVWSEQEDHEERGLKDRAASTCEPYSDSFNELSRRVRSNCSTNNFQTPCRRKSQIQATFPCTPFNTGTSATASTVVPSQINVECHRLAKGCI</sequence>
<accession>A0A8X6SYE1</accession>
<evidence type="ECO:0000313" key="1">
    <source>
        <dbReference type="EMBL" id="GFY17772.1"/>
    </source>
</evidence>
<dbReference type="Proteomes" id="UP000887159">
    <property type="component" value="Unassembled WGS sequence"/>
</dbReference>
<dbReference type="EMBL" id="BMAU01021346">
    <property type="protein sequence ID" value="GFY17772.1"/>
    <property type="molecule type" value="Genomic_DNA"/>
</dbReference>
<dbReference type="AlphaFoldDB" id="A0A8X6SYE1"/>
<organism evidence="1 2">
    <name type="scientific">Trichonephila clavipes</name>
    <name type="common">Golden silk orbweaver</name>
    <name type="synonym">Nephila clavipes</name>
    <dbReference type="NCBI Taxonomy" id="2585209"/>
    <lineage>
        <taxon>Eukaryota</taxon>
        <taxon>Metazoa</taxon>
        <taxon>Ecdysozoa</taxon>
        <taxon>Arthropoda</taxon>
        <taxon>Chelicerata</taxon>
        <taxon>Arachnida</taxon>
        <taxon>Araneae</taxon>
        <taxon>Araneomorphae</taxon>
        <taxon>Entelegynae</taxon>
        <taxon>Araneoidea</taxon>
        <taxon>Nephilidae</taxon>
        <taxon>Trichonephila</taxon>
    </lineage>
</organism>